<evidence type="ECO:0000256" key="1">
    <source>
        <dbReference type="SAM" id="MobiDB-lite"/>
    </source>
</evidence>
<evidence type="ECO:0000259" key="2">
    <source>
        <dbReference type="SMART" id="SM00943"/>
    </source>
</evidence>
<evidence type="ECO:0000313" key="3">
    <source>
        <dbReference type="EMBL" id="MDT0269350.1"/>
    </source>
</evidence>
<evidence type="ECO:0000313" key="4">
    <source>
        <dbReference type="Proteomes" id="UP001183410"/>
    </source>
</evidence>
<gene>
    <name evidence="3" type="ORF">RM844_23985</name>
</gene>
<accession>A0ABU2JWI5</accession>
<feature type="region of interest" description="Disordered" evidence="1">
    <location>
        <begin position="1"/>
        <end position="28"/>
    </location>
</feature>
<dbReference type="SMART" id="SM00943">
    <property type="entry name" value="Prim-Pol"/>
    <property type="match status" value="1"/>
</dbReference>
<reference evidence="4" key="1">
    <citation type="submission" date="2023-07" db="EMBL/GenBank/DDBJ databases">
        <title>30 novel species of actinomycetes from the DSMZ collection.</title>
        <authorList>
            <person name="Nouioui I."/>
        </authorList>
    </citation>
    <scope>NUCLEOTIDE SEQUENCE [LARGE SCALE GENOMIC DNA]</scope>
    <source>
        <strain evidence="4">DSM 44915</strain>
    </source>
</reference>
<keyword evidence="4" id="KW-1185">Reference proteome</keyword>
<name>A0ABU2JWI5_9ACTN</name>
<proteinExistence type="predicted"/>
<dbReference type="Pfam" id="PF09250">
    <property type="entry name" value="Prim-Pol"/>
    <property type="match status" value="1"/>
</dbReference>
<dbReference type="InterPro" id="IPR015330">
    <property type="entry name" value="DNA_primase/pol_bifunc_N"/>
</dbReference>
<protein>
    <submittedName>
        <fullName evidence="3">Bifunctional DNA primase/polymerase</fullName>
    </submittedName>
</protein>
<dbReference type="EMBL" id="JAVREO010000016">
    <property type="protein sequence ID" value="MDT0269350.1"/>
    <property type="molecule type" value="Genomic_DNA"/>
</dbReference>
<sequence>MGFTIGGMRERGAPRPMAGRARRGAGRSRGDTAVAEYVGLWGWDVTPGAAARPGAAGRRAGCSCGRPDCPAPGAHPQARAIPAGTPLDEALDAWAEARSATPGATVLLPTGRAFDVLQVPAVVARAALPRLERLALPLGPVAQAPDGRAWFFVAPGFAAELPTLLDELGWGGLPLRLTGLGRGSHVTAPPSSVAGLGEVVWLRPPDLETAAAPPSAKPLLGALASLCHRLTPAD</sequence>
<dbReference type="RefSeq" id="WP_311669431.1">
    <property type="nucleotide sequence ID" value="NZ_JAVREO010000016.1"/>
</dbReference>
<dbReference type="Proteomes" id="UP001183410">
    <property type="component" value="Unassembled WGS sequence"/>
</dbReference>
<organism evidence="3 4">
    <name type="scientific">Streptomyces chisholmiae</name>
    <dbReference type="NCBI Taxonomy" id="3075540"/>
    <lineage>
        <taxon>Bacteria</taxon>
        <taxon>Bacillati</taxon>
        <taxon>Actinomycetota</taxon>
        <taxon>Actinomycetes</taxon>
        <taxon>Kitasatosporales</taxon>
        <taxon>Streptomycetaceae</taxon>
        <taxon>Streptomyces</taxon>
    </lineage>
</organism>
<feature type="domain" description="DNA primase/polymerase bifunctional N-terminal" evidence="2">
    <location>
        <begin position="34"/>
        <end position="220"/>
    </location>
</feature>
<comment type="caution">
    <text evidence="3">The sequence shown here is derived from an EMBL/GenBank/DDBJ whole genome shotgun (WGS) entry which is preliminary data.</text>
</comment>